<feature type="compositionally biased region" description="Low complexity" evidence="1">
    <location>
        <begin position="44"/>
        <end position="54"/>
    </location>
</feature>
<sequence>MRWRLFTSAMKLGGSSCMARRPLTLTLTTWPSPTPPSRVPGASSPPMTLLTSPSLPTPASPLPP</sequence>
<proteinExistence type="predicted"/>
<dbReference type="HOGENOM" id="CLU_2867588_0_0_1"/>
<name>A0A0D0VKU1_CRYGA</name>
<evidence type="ECO:0000256" key="1">
    <source>
        <dbReference type="SAM" id="MobiDB-lite"/>
    </source>
</evidence>
<gene>
    <name evidence="2" type="ORF">I312_03945</name>
</gene>
<accession>A0A0D0VKU1</accession>
<feature type="region of interest" description="Disordered" evidence="1">
    <location>
        <begin position="27"/>
        <end position="64"/>
    </location>
</feature>
<dbReference type="EMBL" id="KN847982">
    <property type="protein sequence ID" value="KIR47049.1"/>
    <property type="molecule type" value="Genomic_DNA"/>
</dbReference>
<reference evidence="2" key="1">
    <citation type="submission" date="2015-01" db="EMBL/GenBank/DDBJ databases">
        <title>The Genome Sequence of Cryptococcus gattii CA1280.</title>
        <authorList>
            <consortium name="The Broad Institute Genomics Platform"/>
            <person name="Cuomo C."/>
            <person name="Litvintseva A."/>
            <person name="Chen Y."/>
            <person name="Heitman J."/>
            <person name="Sun S."/>
            <person name="Springer D."/>
            <person name="Dromer F."/>
            <person name="Young S."/>
            <person name="Zeng Q."/>
            <person name="Gargeya S."/>
            <person name="Abouelleil A."/>
            <person name="Alvarado L."/>
            <person name="Chapman S.B."/>
            <person name="Gainer-Dewar J."/>
            <person name="Goldberg J."/>
            <person name="Griggs A."/>
            <person name="Gujja S."/>
            <person name="Hansen M."/>
            <person name="Howarth C."/>
            <person name="Imamovic A."/>
            <person name="Larimer J."/>
            <person name="Murphy C."/>
            <person name="Naylor J."/>
            <person name="Pearson M."/>
            <person name="Priest M."/>
            <person name="Roberts A."/>
            <person name="Saif S."/>
            <person name="Shea T."/>
            <person name="Sykes S."/>
            <person name="Wortman J."/>
            <person name="Nusbaum C."/>
            <person name="Birren B."/>
        </authorList>
    </citation>
    <scope>NUCLEOTIDE SEQUENCE [LARGE SCALE GENOMIC DNA]</scope>
    <source>
        <strain evidence="2">CA1280</strain>
    </source>
</reference>
<dbReference type="AlphaFoldDB" id="A0A0D0VKU1"/>
<evidence type="ECO:0000313" key="2">
    <source>
        <dbReference type="EMBL" id="KIR47049.1"/>
    </source>
</evidence>
<feature type="compositionally biased region" description="Pro residues" evidence="1">
    <location>
        <begin position="55"/>
        <end position="64"/>
    </location>
</feature>
<protein>
    <submittedName>
        <fullName evidence="2">Unplaced genomic scaffold supercont1.10, whole genome shotgun sequence</fullName>
    </submittedName>
</protein>
<organism evidence="2">
    <name type="scientific">Cryptococcus bacillisporus CA1280</name>
    <dbReference type="NCBI Taxonomy" id="1296109"/>
    <lineage>
        <taxon>Eukaryota</taxon>
        <taxon>Fungi</taxon>
        <taxon>Dikarya</taxon>
        <taxon>Basidiomycota</taxon>
        <taxon>Agaricomycotina</taxon>
        <taxon>Tremellomycetes</taxon>
        <taxon>Tremellales</taxon>
        <taxon>Cryptococcaceae</taxon>
        <taxon>Cryptococcus</taxon>
        <taxon>Cryptococcus gattii species complex</taxon>
    </lineage>
</organism>